<evidence type="ECO:0000259" key="1">
    <source>
        <dbReference type="Pfam" id="PF00535"/>
    </source>
</evidence>
<gene>
    <name evidence="2" type="ORF">SAMN05421769_3947</name>
</gene>
<dbReference type="Proteomes" id="UP000184782">
    <property type="component" value="Unassembled WGS sequence"/>
</dbReference>
<dbReference type="Gene3D" id="3.90.550.10">
    <property type="entry name" value="Spore Coat Polysaccharide Biosynthesis Protein SpsA, Chain A"/>
    <property type="match status" value="1"/>
</dbReference>
<dbReference type="Pfam" id="PF00535">
    <property type="entry name" value="Glycos_transf_2"/>
    <property type="match status" value="1"/>
</dbReference>
<dbReference type="PANTHER" id="PTHR22916:SF3">
    <property type="entry name" value="UDP-GLCNAC:BETAGAL BETA-1,3-N-ACETYLGLUCOSAMINYLTRANSFERASE-LIKE PROTEIN 1"/>
    <property type="match status" value="1"/>
</dbReference>
<dbReference type="STRING" id="59733.SAMN05421769_3947"/>
<dbReference type="InterPro" id="IPR029044">
    <property type="entry name" value="Nucleotide-diphossugar_trans"/>
</dbReference>
<dbReference type="OrthoDB" id="9802649at2"/>
<name>A0A1N6IZI7_9FLAO</name>
<dbReference type="GO" id="GO:0016758">
    <property type="term" value="F:hexosyltransferase activity"/>
    <property type="evidence" value="ECO:0007669"/>
    <property type="project" value="UniProtKB-ARBA"/>
</dbReference>
<proteinExistence type="predicted"/>
<dbReference type="RefSeq" id="WP_074232098.1">
    <property type="nucleotide sequence ID" value="NZ_FSRQ01000005.1"/>
</dbReference>
<dbReference type="AlphaFoldDB" id="A0A1N6IZI7"/>
<feature type="domain" description="Glycosyltransferase 2-like" evidence="1">
    <location>
        <begin position="5"/>
        <end position="174"/>
    </location>
</feature>
<protein>
    <submittedName>
        <fullName evidence="2">Glycosyl transferase family 2</fullName>
    </submittedName>
</protein>
<accession>A0A1N6IZI7</accession>
<organism evidence="2 3">
    <name type="scientific">Chryseobacterium scophthalmum</name>
    <dbReference type="NCBI Taxonomy" id="59733"/>
    <lineage>
        <taxon>Bacteria</taxon>
        <taxon>Pseudomonadati</taxon>
        <taxon>Bacteroidota</taxon>
        <taxon>Flavobacteriia</taxon>
        <taxon>Flavobacteriales</taxon>
        <taxon>Weeksellaceae</taxon>
        <taxon>Chryseobacterium group</taxon>
        <taxon>Chryseobacterium</taxon>
    </lineage>
</organism>
<dbReference type="InterPro" id="IPR001173">
    <property type="entry name" value="Glyco_trans_2-like"/>
</dbReference>
<dbReference type="PANTHER" id="PTHR22916">
    <property type="entry name" value="GLYCOSYLTRANSFERASE"/>
    <property type="match status" value="1"/>
</dbReference>
<keyword evidence="3" id="KW-1185">Reference proteome</keyword>
<sequence>MTKTSVALCTYNGEKFIREQIDSILNQSLKIDEIVVCDDGSTDQTKNILSEYENKFPNIFKIHFNEKNLRSVKNFEKAISLCSGEIIFLSDQDDVWENNKVKIFSDFFENNQSIDVVCSNGFIIDENSSQQNLYTVWDAPNFLSENKKEINYFKIFATIGNFATGASMAIRKSFINQILPFPTVEGLHHDEWIALVSSEQKTFAFLNDKLLSYRIHSAQQVGGISYSKDKASKEKLINRFDYAKKPKIFRDFKIKLRTLNDKERKLSTYLENDSNEHVKKFLKEVQHEKSALYQKLKSEHFTLFLFFKYFYR</sequence>
<evidence type="ECO:0000313" key="2">
    <source>
        <dbReference type="EMBL" id="SIO37286.1"/>
    </source>
</evidence>
<keyword evidence="2" id="KW-0808">Transferase</keyword>
<dbReference type="CDD" id="cd04196">
    <property type="entry name" value="GT_2_like_d"/>
    <property type="match status" value="1"/>
</dbReference>
<evidence type="ECO:0000313" key="3">
    <source>
        <dbReference type="Proteomes" id="UP000184782"/>
    </source>
</evidence>
<reference evidence="3" key="1">
    <citation type="submission" date="2016-12" db="EMBL/GenBank/DDBJ databases">
        <authorList>
            <person name="Varghese N."/>
            <person name="Submissions S."/>
        </authorList>
    </citation>
    <scope>NUCLEOTIDE SEQUENCE [LARGE SCALE GENOMIC DNA]</scope>
    <source>
        <strain evidence="3">DSM 16779</strain>
    </source>
</reference>
<dbReference type="EMBL" id="FSRQ01000005">
    <property type="protein sequence ID" value="SIO37286.1"/>
    <property type="molecule type" value="Genomic_DNA"/>
</dbReference>
<dbReference type="SUPFAM" id="SSF53448">
    <property type="entry name" value="Nucleotide-diphospho-sugar transferases"/>
    <property type="match status" value="1"/>
</dbReference>